<keyword evidence="2" id="KW-1185">Reference proteome</keyword>
<organism evidence="1 2">
    <name type="scientific">Paramecium sonneborni</name>
    <dbReference type="NCBI Taxonomy" id="65129"/>
    <lineage>
        <taxon>Eukaryota</taxon>
        <taxon>Sar</taxon>
        <taxon>Alveolata</taxon>
        <taxon>Ciliophora</taxon>
        <taxon>Intramacronucleata</taxon>
        <taxon>Oligohymenophorea</taxon>
        <taxon>Peniculida</taxon>
        <taxon>Parameciidae</taxon>
        <taxon>Paramecium</taxon>
    </lineage>
</organism>
<name>A0A8S1P9I4_9CILI</name>
<protein>
    <submittedName>
        <fullName evidence="1">Uncharacterized protein</fullName>
    </submittedName>
</protein>
<dbReference type="Proteomes" id="UP000692954">
    <property type="component" value="Unassembled WGS sequence"/>
</dbReference>
<reference evidence="1" key="1">
    <citation type="submission" date="2021-01" db="EMBL/GenBank/DDBJ databases">
        <authorList>
            <consortium name="Genoscope - CEA"/>
            <person name="William W."/>
        </authorList>
    </citation>
    <scope>NUCLEOTIDE SEQUENCE</scope>
</reference>
<dbReference type="AlphaFoldDB" id="A0A8S1P9I4"/>
<proteinExistence type="predicted"/>
<evidence type="ECO:0000313" key="1">
    <source>
        <dbReference type="EMBL" id="CAD8099826.1"/>
    </source>
</evidence>
<accession>A0A8S1P9I4</accession>
<dbReference type="OrthoDB" id="304910at2759"/>
<gene>
    <name evidence="1" type="ORF">PSON_ATCC_30995.1.T0720218</name>
</gene>
<sequence>MSEGIKKNVKSFTPYRSKPSDIASVDVSIDLMRQFRLKVQNSLDLQEQQLSTDQPLSTDLFHNHQYTTFDISQRVSLDGNNDIMFNNLRGPFVNSSLDSKLFQKSFDIFQSQNRLINPMMSQFFNSPRQSFYAYLPQQQQNEMPRNSNTSLDKYIKLTQINSQSQFIVKPPSYIQQNQNNTNLNHFKKEELKLLNQDDSGQSEVVQSESSWKHNKDEQKEIKINRRNRKRCIIQESSDSYKIIRKKKGSKVNDTKNITKNFSKAIISYILNNEEMIQEFIKKDQYDNFIQLLKIKKNTMTNIKQLRELWVNEASISQETNLLLMYIIQEFQILLGIQNIDKIFQGPLKSLKILNSLKIYDQIQQNQMIFLIKQFYYVCNQFFIASIMKKEDYRIILHYSQLTLNQLTVPYFHEEKGCQFNFFELDLLTQAELQQYESKQIICPVCHLKGKLKLDILYCQNEFQNEQNQFVINTSKQQALKLQKQSFTHSVFSQEQEVFELQKQFNSKIFLKLLRDLSSNESSLKSIEKINQDRNNEIFQIFRKNCSQISPTSIGVINFKLILFYHLSKIKIELDLYDETNMNIKDYNSGMIKIKQVQLINEYIYMIVQQEKLNQLFRGKFRQIFDENRNEAIFYIQSMPGYTLLGESRLLHIRKQQTIMIGNRGSIIVTDDIDQNINMYKVLSIPEISENSQVIVIKESQILYIDYNQIGIGQVKEYNISEQNFIEIRSNFKLQENVRIELSLIHNNVLYLMDSECLNRQKGQISYIIPGEKNSQTKTMKIINHHSYMKVKTIPATQTKVGVVGCTLIGLMFQNSEIVFPGILVINDKDNLIEIELI</sequence>
<evidence type="ECO:0000313" key="2">
    <source>
        <dbReference type="Proteomes" id="UP000692954"/>
    </source>
</evidence>
<dbReference type="EMBL" id="CAJJDN010000072">
    <property type="protein sequence ID" value="CAD8099826.1"/>
    <property type="molecule type" value="Genomic_DNA"/>
</dbReference>
<comment type="caution">
    <text evidence="1">The sequence shown here is derived from an EMBL/GenBank/DDBJ whole genome shotgun (WGS) entry which is preliminary data.</text>
</comment>